<dbReference type="GO" id="GO:0008270">
    <property type="term" value="F:zinc ion binding"/>
    <property type="evidence" value="ECO:0007669"/>
    <property type="project" value="UniProtKB-KW"/>
</dbReference>
<dbReference type="InterPro" id="IPR039537">
    <property type="entry name" value="Retrotran_Ty1/copia-like"/>
</dbReference>
<comment type="caution">
    <text evidence="4">The sequence shown here is derived from an EMBL/GenBank/DDBJ whole genome shotgun (WGS) entry which is preliminary data.</text>
</comment>
<dbReference type="InterPro" id="IPR036875">
    <property type="entry name" value="Znf_CCHC_sf"/>
</dbReference>
<organism evidence="4">
    <name type="scientific">Sesamum latifolium</name>
    <dbReference type="NCBI Taxonomy" id="2727402"/>
    <lineage>
        <taxon>Eukaryota</taxon>
        <taxon>Viridiplantae</taxon>
        <taxon>Streptophyta</taxon>
        <taxon>Embryophyta</taxon>
        <taxon>Tracheophyta</taxon>
        <taxon>Spermatophyta</taxon>
        <taxon>Magnoliopsida</taxon>
        <taxon>eudicotyledons</taxon>
        <taxon>Gunneridae</taxon>
        <taxon>Pentapetalae</taxon>
        <taxon>asterids</taxon>
        <taxon>lamiids</taxon>
        <taxon>Lamiales</taxon>
        <taxon>Pedaliaceae</taxon>
        <taxon>Sesamum</taxon>
    </lineage>
</organism>
<dbReference type="GO" id="GO:0003676">
    <property type="term" value="F:nucleic acid binding"/>
    <property type="evidence" value="ECO:0007669"/>
    <property type="project" value="InterPro"/>
</dbReference>
<dbReference type="PROSITE" id="PS50158">
    <property type="entry name" value="ZF_CCHC"/>
    <property type="match status" value="1"/>
</dbReference>
<dbReference type="InterPro" id="IPR012337">
    <property type="entry name" value="RNaseH-like_sf"/>
</dbReference>
<dbReference type="InterPro" id="IPR054722">
    <property type="entry name" value="PolX-like_BBD"/>
</dbReference>
<dbReference type="GO" id="GO:0006508">
    <property type="term" value="P:proteolysis"/>
    <property type="evidence" value="ECO:0007669"/>
    <property type="project" value="UniProtKB-KW"/>
</dbReference>
<evidence type="ECO:0000313" key="4">
    <source>
        <dbReference type="EMBL" id="KAL0453669.1"/>
    </source>
</evidence>
<name>A0AAW2XIE3_9LAMI</name>
<keyword evidence="2" id="KW-0863">Zinc-finger</keyword>
<dbReference type="Pfam" id="PF00098">
    <property type="entry name" value="zf-CCHC"/>
    <property type="match status" value="1"/>
</dbReference>
<dbReference type="Gene3D" id="3.30.420.10">
    <property type="entry name" value="Ribonuclease H-like superfamily/Ribonuclease H"/>
    <property type="match status" value="1"/>
</dbReference>
<feature type="domain" description="CCHC-type" evidence="3">
    <location>
        <begin position="18"/>
        <end position="34"/>
    </location>
</feature>
<evidence type="ECO:0000259" key="3">
    <source>
        <dbReference type="PROSITE" id="PS50158"/>
    </source>
</evidence>
<dbReference type="InterPro" id="IPR001878">
    <property type="entry name" value="Znf_CCHC"/>
</dbReference>
<dbReference type="InterPro" id="IPR036397">
    <property type="entry name" value="RNaseH_sf"/>
</dbReference>
<dbReference type="Gene3D" id="4.10.60.10">
    <property type="entry name" value="Zinc finger, CCHC-type"/>
    <property type="match status" value="1"/>
</dbReference>
<dbReference type="AlphaFoldDB" id="A0AAW2XIE3"/>
<evidence type="ECO:0000256" key="1">
    <source>
        <dbReference type="ARBA" id="ARBA00022670"/>
    </source>
</evidence>
<dbReference type="SUPFAM" id="SSF53098">
    <property type="entry name" value="Ribonuclease H-like"/>
    <property type="match status" value="1"/>
</dbReference>
<dbReference type="PANTHER" id="PTHR42648">
    <property type="entry name" value="TRANSPOSASE, PUTATIVE-RELATED"/>
    <property type="match status" value="1"/>
</dbReference>
<dbReference type="PANTHER" id="PTHR42648:SF27">
    <property type="entry name" value="RNA-DIRECTED DNA POLYMERASE"/>
    <property type="match status" value="1"/>
</dbReference>
<proteinExistence type="predicted"/>
<gene>
    <name evidence="4" type="ORF">Slati_1345000</name>
</gene>
<protein>
    <recommendedName>
        <fullName evidence="3">CCHC-type domain-containing protein</fullName>
    </recommendedName>
</protein>
<dbReference type="EMBL" id="JACGWN010000004">
    <property type="protein sequence ID" value="KAL0453669.1"/>
    <property type="molecule type" value="Genomic_DNA"/>
</dbReference>
<reference evidence="4" key="1">
    <citation type="submission" date="2020-06" db="EMBL/GenBank/DDBJ databases">
        <authorList>
            <person name="Li T."/>
            <person name="Hu X."/>
            <person name="Zhang T."/>
            <person name="Song X."/>
            <person name="Zhang H."/>
            <person name="Dai N."/>
            <person name="Sheng W."/>
            <person name="Hou X."/>
            <person name="Wei L."/>
        </authorList>
    </citation>
    <scope>NUCLEOTIDE SEQUENCE</scope>
    <source>
        <strain evidence="4">KEN1</strain>
        <tissue evidence="4">Leaf</tissue>
    </source>
</reference>
<dbReference type="SMART" id="SM00343">
    <property type="entry name" value="ZnF_C2HC"/>
    <property type="match status" value="1"/>
</dbReference>
<dbReference type="SUPFAM" id="SSF57756">
    <property type="entry name" value="Retrovirus zinc finger-like domains"/>
    <property type="match status" value="1"/>
</dbReference>
<dbReference type="Pfam" id="PF22936">
    <property type="entry name" value="Pol_BBD"/>
    <property type="match status" value="1"/>
</dbReference>
<evidence type="ECO:0000256" key="2">
    <source>
        <dbReference type="PROSITE-ProRule" id="PRU00047"/>
    </source>
</evidence>
<accession>A0AAW2XIE3</accession>
<keyword evidence="1" id="KW-0645">Protease</keyword>
<reference evidence="4" key="2">
    <citation type="journal article" date="2024" name="Plant">
        <title>Genomic evolution and insights into agronomic trait innovations of Sesamum species.</title>
        <authorList>
            <person name="Miao H."/>
            <person name="Wang L."/>
            <person name="Qu L."/>
            <person name="Liu H."/>
            <person name="Sun Y."/>
            <person name="Le M."/>
            <person name="Wang Q."/>
            <person name="Wei S."/>
            <person name="Zheng Y."/>
            <person name="Lin W."/>
            <person name="Duan Y."/>
            <person name="Cao H."/>
            <person name="Xiong S."/>
            <person name="Wang X."/>
            <person name="Wei L."/>
            <person name="Li C."/>
            <person name="Ma Q."/>
            <person name="Ju M."/>
            <person name="Zhao R."/>
            <person name="Li G."/>
            <person name="Mu C."/>
            <person name="Tian Q."/>
            <person name="Mei H."/>
            <person name="Zhang T."/>
            <person name="Gao T."/>
            <person name="Zhang H."/>
        </authorList>
    </citation>
    <scope>NUCLEOTIDE SEQUENCE</scope>
    <source>
        <strain evidence="4">KEN1</strain>
    </source>
</reference>
<dbReference type="GO" id="GO:0008233">
    <property type="term" value="F:peptidase activity"/>
    <property type="evidence" value="ECO:0007669"/>
    <property type="project" value="UniProtKB-KW"/>
</dbReference>
<keyword evidence="2" id="KW-0862">Zinc</keyword>
<keyword evidence="2" id="KW-0479">Metal-binding</keyword>
<keyword evidence="1" id="KW-0378">Hydrolase</keyword>
<sequence>MKRRREKRGEKKNMENAKCYNCQKMGHFARECTEPKKVRPNRNSPNSFVCSYVFVANSLLGWIVDTGATKHVTRDRAGFIVFHRVPACSHYNAMGNDAQQEVLGIGSYQLKLSTGRELLLSDVQYAPNIQYNLLLVNALMDMHARLGHIGQERMTRLAREGLLRSLAKVNLPTCEPCMVEKACRKSFGKAKRATHPLEIAERRNRTLLEIARSMMAQANLPISFWGDPILIAAYILNHVSSKSVPSNPYELWHGRKPNLERLRPWGLAGFVHSISHKYGILGPRANKLIFIRYCEHSGVM</sequence>